<dbReference type="EMBL" id="FNSL01000001">
    <property type="protein sequence ID" value="SEB35068.1"/>
    <property type="molecule type" value="Genomic_DNA"/>
</dbReference>
<keyword evidence="3" id="KW-1185">Reference proteome</keyword>
<protein>
    <recommendedName>
        <fullName evidence="4">DUF1097 domain-containing protein</fullName>
    </recommendedName>
</protein>
<feature type="transmembrane region" description="Helical" evidence="1">
    <location>
        <begin position="9"/>
        <end position="29"/>
    </location>
</feature>
<keyword evidence="1" id="KW-0812">Transmembrane</keyword>
<accession>A0A1H4IP41</accession>
<evidence type="ECO:0000313" key="3">
    <source>
        <dbReference type="Proteomes" id="UP000199064"/>
    </source>
</evidence>
<feature type="transmembrane region" description="Helical" evidence="1">
    <location>
        <begin position="35"/>
        <end position="53"/>
    </location>
</feature>
<gene>
    <name evidence="2" type="ORF">SAMN05216452_0186</name>
</gene>
<evidence type="ECO:0000256" key="1">
    <source>
        <dbReference type="SAM" id="Phobius"/>
    </source>
</evidence>
<keyword evidence="1" id="KW-1133">Transmembrane helix</keyword>
<proteinExistence type="predicted"/>
<dbReference type="AlphaFoldDB" id="A0A1H4IP41"/>
<dbReference type="RefSeq" id="WP_007009729.1">
    <property type="nucleotide sequence ID" value="NZ_FNSL01000001.1"/>
</dbReference>
<evidence type="ECO:0000313" key="2">
    <source>
        <dbReference type="EMBL" id="SEB35068.1"/>
    </source>
</evidence>
<organism evidence="2 3">
    <name type="scientific">Nitratireductor aquibiodomus</name>
    <dbReference type="NCBI Taxonomy" id="204799"/>
    <lineage>
        <taxon>Bacteria</taxon>
        <taxon>Pseudomonadati</taxon>
        <taxon>Pseudomonadota</taxon>
        <taxon>Alphaproteobacteria</taxon>
        <taxon>Hyphomicrobiales</taxon>
        <taxon>Phyllobacteriaceae</taxon>
        <taxon>Nitratireductor</taxon>
    </lineage>
</organism>
<name>A0A1H4IP41_9HYPH</name>
<reference evidence="3" key="1">
    <citation type="submission" date="2016-10" db="EMBL/GenBank/DDBJ databases">
        <authorList>
            <person name="Varghese N."/>
            <person name="Submissions S."/>
        </authorList>
    </citation>
    <scope>NUCLEOTIDE SEQUENCE [LARGE SCALE GENOMIC DNA]</scope>
    <source>
        <strain evidence="3">ES.061</strain>
    </source>
</reference>
<keyword evidence="1" id="KW-0472">Membrane</keyword>
<sequence length="56" mass="5944">MTLNAPSKLVFLLSLVIAVIALLAALNLLSFVPIPSFWIMTLAYILLAGGTMLKGV</sequence>
<evidence type="ECO:0008006" key="4">
    <source>
        <dbReference type="Google" id="ProtNLM"/>
    </source>
</evidence>
<dbReference type="Proteomes" id="UP000199064">
    <property type="component" value="Unassembled WGS sequence"/>
</dbReference>